<protein>
    <submittedName>
        <fullName evidence="2">3-oxoadipate enol-lactonase</fullName>
    </submittedName>
</protein>
<dbReference type="PANTHER" id="PTHR43798:SF33">
    <property type="entry name" value="HYDROLASE, PUTATIVE (AFU_ORTHOLOGUE AFUA_2G14860)-RELATED"/>
    <property type="match status" value="1"/>
</dbReference>
<dbReference type="Gene3D" id="3.40.50.1820">
    <property type="entry name" value="alpha/beta hydrolase"/>
    <property type="match status" value="1"/>
</dbReference>
<dbReference type="GO" id="GO:0047372">
    <property type="term" value="F:monoacylglycerol lipase activity"/>
    <property type="evidence" value="ECO:0007669"/>
    <property type="project" value="TreeGrafter"/>
</dbReference>
<dbReference type="Pfam" id="PF00561">
    <property type="entry name" value="Abhydrolase_1"/>
    <property type="match status" value="1"/>
</dbReference>
<dbReference type="PRINTS" id="PR00111">
    <property type="entry name" value="ABHYDROLASE"/>
</dbReference>
<dbReference type="OrthoDB" id="9793083at2"/>
<dbReference type="PANTHER" id="PTHR43798">
    <property type="entry name" value="MONOACYLGLYCEROL LIPASE"/>
    <property type="match status" value="1"/>
</dbReference>
<evidence type="ECO:0000259" key="1">
    <source>
        <dbReference type="Pfam" id="PF00561"/>
    </source>
</evidence>
<evidence type="ECO:0000313" key="3">
    <source>
        <dbReference type="Proteomes" id="UP000294692"/>
    </source>
</evidence>
<sequence>MPTLLRPGFPSLHYTVCDYTDPWTDAPYLFLQHGYGRSGDFWFQWVPRLCRHFRIVCADLRGHGGSGREFDLEHGFTLETLSDDVIAIADALGAKTFHYAGESIGGLVGLATAGRYPERVATLTNVSGPVFISQGARTAYALGQASWPEAVRKLGPREWIERTNASTRFPPDMSPGFLAWYTDTVAQTGTEVLAALAQFALDSDATPYLSGINAPTLCLYPQQGAIANDEQRRTLELHVRDLTVRHVSTTYHMIQHIVPEECTDALRQHITQYESKGDKS</sequence>
<organism evidence="2 3">
    <name type="scientific">Paracandidimonas soli</name>
    <dbReference type="NCBI Taxonomy" id="1917182"/>
    <lineage>
        <taxon>Bacteria</taxon>
        <taxon>Pseudomonadati</taxon>
        <taxon>Pseudomonadota</taxon>
        <taxon>Betaproteobacteria</taxon>
        <taxon>Burkholderiales</taxon>
        <taxon>Alcaligenaceae</taxon>
        <taxon>Paracandidimonas</taxon>
    </lineage>
</organism>
<reference evidence="2 3" key="1">
    <citation type="submission" date="2019-03" db="EMBL/GenBank/DDBJ databases">
        <title>Genomic Encyclopedia of Type Strains, Phase IV (KMG-IV): sequencing the most valuable type-strain genomes for metagenomic binning, comparative biology and taxonomic classification.</title>
        <authorList>
            <person name="Goeker M."/>
        </authorList>
    </citation>
    <scope>NUCLEOTIDE SEQUENCE [LARGE SCALE GENOMIC DNA]</scope>
    <source>
        <strain evidence="2 3">DSM 100048</strain>
    </source>
</reference>
<dbReference type="Proteomes" id="UP000294692">
    <property type="component" value="Unassembled WGS sequence"/>
</dbReference>
<dbReference type="InterPro" id="IPR029058">
    <property type="entry name" value="AB_hydrolase_fold"/>
</dbReference>
<gene>
    <name evidence="2" type="ORF">EV686_101112</name>
</gene>
<dbReference type="SUPFAM" id="SSF53474">
    <property type="entry name" value="alpha/beta-Hydrolases"/>
    <property type="match status" value="1"/>
</dbReference>
<dbReference type="InterPro" id="IPR000073">
    <property type="entry name" value="AB_hydrolase_1"/>
</dbReference>
<comment type="caution">
    <text evidence="2">The sequence shown here is derived from an EMBL/GenBank/DDBJ whole genome shotgun (WGS) entry which is preliminary data.</text>
</comment>
<keyword evidence="3" id="KW-1185">Reference proteome</keyword>
<dbReference type="InterPro" id="IPR050266">
    <property type="entry name" value="AB_hydrolase_sf"/>
</dbReference>
<dbReference type="EMBL" id="SMBX01000001">
    <property type="protein sequence ID" value="TCV02656.1"/>
    <property type="molecule type" value="Genomic_DNA"/>
</dbReference>
<evidence type="ECO:0000313" key="2">
    <source>
        <dbReference type="EMBL" id="TCV02656.1"/>
    </source>
</evidence>
<dbReference type="GO" id="GO:0046464">
    <property type="term" value="P:acylglycerol catabolic process"/>
    <property type="evidence" value="ECO:0007669"/>
    <property type="project" value="TreeGrafter"/>
</dbReference>
<name>A0A4R3VBK4_9BURK</name>
<proteinExistence type="predicted"/>
<accession>A0A4R3VBK4</accession>
<feature type="domain" description="AB hydrolase-1" evidence="1">
    <location>
        <begin position="29"/>
        <end position="133"/>
    </location>
</feature>
<dbReference type="GO" id="GO:0016020">
    <property type="term" value="C:membrane"/>
    <property type="evidence" value="ECO:0007669"/>
    <property type="project" value="TreeGrafter"/>
</dbReference>
<dbReference type="AlphaFoldDB" id="A0A4R3VBK4"/>